<comment type="similarity">
    <text evidence="2">Belongs to the CD164 family.</text>
</comment>
<dbReference type="PANTHER" id="PTHR11337">
    <property type="entry name" value="MUCIN/PORIMIN"/>
    <property type="match status" value="1"/>
</dbReference>
<evidence type="ECO:0000256" key="9">
    <source>
        <dbReference type="SAM" id="SignalP"/>
    </source>
</evidence>
<evidence type="ECO:0000256" key="3">
    <source>
        <dbReference type="ARBA" id="ARBA00022692"/>
    </source>
</evidence>
<evidence type="ECO:0000256" key="8">
    <source>
        <dbReference type="SAM" id="Phobius"/>
    </source>
</evidence>
<evidence type="ECO:0000256" key="2">
    <source>
        <dbReference type="ARBA" id="ARBA00005341"/>
    </source>
</evidence>
<evidence type="ECO:0000256" key="5">
    <source>
        <dbReference type="ARBA" id="ARBA00022989"/>
    </source>
</evidence>
<comment type="subcellular location">
    <subcellularLocation>
        <location evidence="1">Membrane</location>
        <topology evidence="1">Single-pass type I membrane protein</topology>
    </subcellularLocation>
</comment>
<dbReference type="RefSeq" id="XP_005097195.1">
    <property type="nucleotide sequence ID" value="XM_005097138.3"/>
</dbReference>
<name>A0ABM0JMJ6_APLCA</name>
<feature type="chain" id="PRO_5046770765" evidence="9">
    <location>
        <begin position="25"/>
        <end position="228"/>
    </location>
</feature>
<keyword evidence="7" id="KW-0325">Glycoprotein</keyword>
<keyword evidence="4 9" id="KW-0732">Signal</keyword>
<evidence type="ECO:0000313" key="10">
    <source>
        <dbReference type="Proteomes" id="UP000694888"/>
    </source>
</evidence>
<protein>
    <submittedName>
        <fullName evidence="11">Sialomucin core protein 24</fullName>
    </submittedName>
</protein>
<evidence type="ECO:0000256" key="1">
    <source>
        <dbReference type="ARBA" id="ARBA00004479"/>
    </source>
</evidence>
<keyword evidence="3 8" id="KW-0812">Transmembrane</keyword>
<reference evidence="11" key="1">
    <citation type="submission" date="2025-08" db="UniProtKB">
        <authorList>
            <consortium name="RefSeq"/>
        </authorList>
    </citation>
    <scope>IDENTIFICATION</scope>
</reference>
<accession>A0ABM0JMJ6</accession>
<sequence>MARFIMSVSILVPFLLAFSLNTKAQVTVGEGDAAPGGATANVTLQDPDPCAAFLFQEECCTNETAQASNCSFCNLTAEGSTQSNCSSSCEASAKDLCLVPEPVVGCSSFNETQACCSANCSFCVTEGGAGVCNDQGTCDDPTSDNCTAPVLTTPASPTEGNTTIVTTTTANSTAETTSTQSTGGDSGGQKFDGASFIGGIILCGGVVALIFFGIKFYKARKEQNYHTL</sequence>
<feature type="transmembrane region" description="Helical" evidence="8">
    <location>
        <begin position="196"/>
        <end position="217"/>
    </location>
</feature>
<gene>
    <name evidence="11" type="primary">LOC101856509</name>
</gene>
<keyword evidence="6 8" id="KW-0472">Membrane</keyword>
<dbReference type="GeneID" id="101856509"/>
<dbReference type="Proteomes" id="UP000694888">
    <property type="component" value="Unplaced"/>
</dbReference>
<dbReference type="Pfam" id="PF05283">
    <property type="entry name" value="MGC-24"/>
    <property type="match status" value="1"/>
</dbReference>
<organism evidence="10 11">
    <name type="scientific">Aplysia californica</name>
    <name type="common">California sea hare</name>
    <dbReference type="NCBI Taxonomy" id="6500"/>
    <lineage>
        <taxon>Eukaryota</taxon>
        <taxon>Metazoa</taxon>
        <taxon>Spiralia</taxon>
        <taxon>Lophotrochozoa</taxon>
        <taxon>Mollusca</taxon>
        <taxon>Gastropoda</taxon>
        <taxon>Heterobranchia</taxon>
        <taxon>Euthyneura</taxon>
        <taxon>Tectipleura</taxon>
        <taxon>Aplysiida</taxon>
        <taxon>Aplysioidea</taxon>
        <taxon>Aplysiidae</taxon>
        <taxon>Aplysia</taxon>
    </lineage>
</organism>
<dbReference type="InterPro" id="IPR007947">
    <property type="entry name" value="CD164_MGC24"/>
</dbReference>
<evidence type="ECO:0000256" key="7">
    <source>
        <dbReference type="ARBA" id="ARBA00023180"/>
    </source>
</evidence>
<evidence type="ECO:0000313" key="11">
    <source>
        <dbReference type="RefSeq" id="XP_005097195.1"/>
    </source>
</evidence>
<dbReference type="PANTHER" id="PTHR11337:SF8">
    <property type="entry name" value="VISGUN, ISOFORM E"/>
    <property type="match status" value="1"/>
</dbReference>
<keyword evidence="10" id="KW-1185">Reference proteome</keyword>
<evidence type="ECO:0000256" key="4">
    <source>
        <dbReference type="ARBA" id="ARBA00022729"/>
    </source>
</evidence>
<evidence type="ECO:0000256" key="6">
    <source>
        <dbReference type="ARBA" id="ARBA00023136"/>
    </source>
</evidence>
<keyword evidence="5 8" id="KW-1133">Transmembrane helix</keyword>
<proteinExistence type="inferred from homology"/>
<feature type="signal peptide" evidence="9">
    <location>
        <begin position="1"/>
        <end position="24"/>
    </location>
</feature>